<proteinExistence type="inferred from homology"/>
<evidence type="ECO:0000313" key="6">
    <source>
        <dbReference type="Proteomes" id="UP001155110"/>
    </source>
</evidence>
<dbReference type="PANTHER" id="PTHR12919:SF20">
    <property type="entry name" value="SMALL RIBOSOMAL SUBUNIT PROTEIN BS16M"/>
    <property type="match status" value="1"/>
</dbReference>
<evidence type="ECO:0000256" key="1">
    <source>
        <dbReference type="ARBA" id="ARBA00022980"/>
    </source>
</evidence>
<dbReference type="Proteomes" id="UP001155110">
    <property type="component" value="Unassembled WGS sequence"/>
</dbReference>
<dbReference type="GO" id="GO:0005737">
    <property type="term" value="C:cytoplasm"/>
    <property type="evidence" value="ECO:0007669"/>
    <property type="project" value="UniProtKB-ARBA"/>
</dbReference>
<dbReference type="PANTHER" id="PTHR12919">
    <property type="entry name" value="30S RIBOSOMAL PROTEIN S16"/>
    <property type="match status" value="1"/>
</dbReference>
<dbReference type="Gene3D" id="3.30.1320.10">
    <property type="match status" value="1"/>
</dbReference>
<comment type="caution">
    <text evidence="5">The sequence shown here is derived from an EMBL/GenBank/DDBJ whole genome shotgun (WGS) entry which is preliminary data.</text>
</comment>
<feature type="compositionally biased region" description="Basic and acidic residues" evidence="4">
    <location>
        <begin position="123"/>
        <end position="132"/>
    </location>
</feature>
<evidence type="ECO:0000256" key="4">
    <source>
        <dbReference type="SAM" id="MobiDB-lite"/>
    </source>
</evidence>
<accession>A0AAW5P5E1</accession>
<evidence type="ECO:0000256" key="3">
    <source>
        <dbReference type="HAMAP-Rule" id="MF_00385"/>
    </source>
</evidence>
<organism evidence="5 6">
    <name type="scientific">Salinibacter ruber</name>
    <dbReference type="NCBI Taxonomy" id="146919"/>
    <lineage>
        <taxon>Bacteria</taxon>
        <taxon>Pseudomonadati</taxon>
        <taxon>Rhodothermota</taxon>
        <taxon>Rhodothermia</taxon>
        <taxon>Rhodothermales</taxon>
        <taxon>Salinibacteraceae</taxon>
        <taxon>Salinibacter</taxon>
    </lineage>
</organism>
<feature type="compositionally biased region" description="Acidic residues" evidence="4">
    <location>
        <begin position="153"/>
        <end position="202"/>
    </location>
</feature>
<name>A0AAW5P5E1_9BACT</name>
<dbReference type="GO" id="GO:0003735">
    <property type="term" value="F:structural constituent of ribosome"/>
    <property type="evidence" value="ECO:0007669"/>
    <property type="project" value="InterPro"/>
</dbReference>
<sequence>MSVKLRLRRIGRKKIPVYSIVAADQRNARDGRYIEDIGRYFPLREPAEVRLEEDRALYWLENGAQPSDTVRSILRRRGLLLHHHLKKKGESPGEIESAVEEFRERMAEQGEEVKIAVGTRGQDPLERERERAEEIDEEAQLRAQATPLSAVQEETEAEDVETADAEDADAASETDEPEAAADEADETDASADADDNEEPDDE</sequence>
<evidence type="ECO:0000313" key="5">
    <source>
        <dbReference type="EMBL" id="MCS4157143.1"/>
    </source>
</evidence>
<dbReference type="EMBL" id="JANTZM010000004">
    <property type="protein sequence ID" value="MCS4157143.1"/>
    <property type="molecule type" value="Genomic_DNA"/>
</dbReference>
<keyword evidence="2 3" id="KW-0687">Ribonucleoprotein</keyword>
<comment type="similarity">
    <text evidence="3">Belongs to the bacterial ribosomal protein bS16 family.</text>
</comment>
<reference evidence="5" key="1">
    <citation type="submission" date="2022-08" db="EMBL/GenBank/DDBJ databases">
        <title>Genomic Encyclopedia of Type Strains, Phase V (KMG-V): Genome sequencing to study the core and pangenomes of soil and plant-associated prokaryotes.</title>
        <authorList>
            <person name="Whitman W."/>
        </authorList>
    </citation>
    <scope>NUCLEOTIDE SEQUENCE</scope>
    <source>
        <strain evidence="5">SP3002</strain>
    </source>
</reference>
<dbReference type="RefSeq" id="WP_118841227.1">
    <property type="nucleotide sequence ID" value="NZ_CALTSD010000048.1"/>
</dbReference>
<dbReference type="HAMAP" id="MF_00385">
    <property type="entry name" value="Ribosomal_bS16"/>
    <property type="match status" value="1"/>
</dbReference>
<evidence type="ECO:0000256" key="2">
    <source>
        <dbReference type="ARBA" id="ARBA00023274"/>
    </source>
</evidence>
<dbReference type="NCBIfam" id="TIGR00002">
    <property type="entry name" value="S16"/>
    <property type="match status" value="1"/>
</dbReference>
<dbReference type="GO" id="GO:0006412">
    <property type="term" value="P:translation"/>
    <property type="evidence" value="ECO:0007669"/>
    <property type="project" value="UniProtKB-UniRule"/>
</dbReference>
<keyword evidence="1 3" id="KW-0689">Ribosomal protein</keyword>
<dbReference type="AlphaFoldDB" id="A0AAW5P5E1"/>
<protein>
    <recommendedName>
        <fullName evidence="3">Small ribosomal subunit protein bS16</fullName>
    </recommendedName>
</protein>
<dbReference type="InterPro" id="IPR023803">
    <property type="entry name" value="Ribosomal_bS16_dom_sf"/>
</dbReference>
<dbReference type="SUPFAM" id="SSF54565">
    <property type="entry name" value="Ribosomal protein S16"/>
    <property type="match status" value="1"/>
</dbReference>
<feature type="region of interest" description="Disordered" evidence="4">
    <location>
        <begin position="110"/>
        <end position="202"/>
    </location>
</feature>
<dbReference type="Pfam" id="PF00886">
    <property type="entry name" value="Ribosomal_S16"/>
    <property type="match status" value="1"/>
</dbReference>
<dbReference type="GO" id="GO:0015935">
    <property type="term" value="C:small ribosomal subunit"/>
    <property type="evidence" value="ECO:0007669"/>
    <property type="project" value="TreeGrafter"/>
</dbReference>
<dbReference type="InterPro" id="IPR000307">
    <property type="entry name" value="Ribosomal_bS16"/>
</dbReference>
<gene>
    <name evidence="3" type="primary">rpsP</name>
    <name evidence="5" type="ORF">GGP99_001097</name>
</gene>